<evidence type="ECO:0000256" key="15">
    <source>
        <dbReference type="PIRSR" id="PIRSR006769-3"/>
    </source>
</evidence>
<dbReference type="NCBIfam" id="TIGR00326">
    <property type="entry name" value="eubact_ribD"/>
    <property type="match status" value="1"/>
</dbReference>
<feature type="binding site" evidence="15">
    <location>
        <position position="108"/>
    </location>
    <ligand>
        <name>Zn(2+)</name>
        <dbReference type="ChEBI" id="CHEBI:29105"/>
        <note>catalytic</note>
    </ligand>
</feature>
<protein>
    <recommendedName>
        <fullName evidence="12">Riboflavin biosynthesis protein RibD</fullName>
    </recommendedName>
    <domain>
        <recommendedName>
            <fullName evidence="12">Diaminohydroxyphosphoribosylaminopyrimidine deaminase</fullName>
            <shortName evidence="12">DRAP deaminase</shortName>
            <ecNumber evidence="12">3.5.4.26</ecNumber>
        </recommendedName>
        <alternativeName>
            <fullName evidence="12">Riboflavin-specific deaminase</fullName>
        </alternativeName>
    </domain>
    <domain>
        <recommendedName>
            <fullName evidence="12">5-amino-6-(5-phosphoribosylamino)uracil reductase</fullName>
            <ecNumber evidence="12">1.1.1.193</ecNumber>
        </recommendedName>
        <alternativeName>
            <fullName evidence="12">HTP reductase</fullName>
        </alternativeName>
    </domain>
</protein>
<dbReference type="InterPro" id="IPR002734">
    <property type="entry name" value="RibDG_C"/>
</dbReference>
<feature type="region of interest" description="Disordered" evidence="16">
    <location>
        <begin position="1"/>
        <end position="24"/>
    </location>
</feature>
<reference evidence="19" key="1">
    <citation type="submission" date="2016-11" db="EMBL/GenBank/DDBJ databases">
        <authorList>
            <person name="Varghese N."/>
            <person name="Submissions S."/>
        </authorList>
    </citation>
    <scope>NUCLEOTIDE SEQUENCE [LARGE SCALE GENOMIC DNA]</scope>
    <source>
        <strain evidence="19">DSM 100566</strain>
    </source>
</reference>
<feature type="binding site" evidence="15">
    <location>
        <position position="73"/>
    </location>
    <ligand>
        <name>Zn(2+)</name>
        <dbReference type="ChEBI" id="CHEBI:29105"/>
        <note>catalytic</note>
    </ligand>
</feature>
<dbReference type="EMBL" id="FQUV01000001">
    <property type="protein sequence ID" value="SHE50282.1"/>
    <property type="molecule type" value="Genomic_DNA"/>
</dbReference>
<evidence type="ECO:0000256" key="11">
    <source>
        <dbReference type="ARBA" id="ARBA00023268"/>
    </source>
</evidence>
<dbReference type="PROSITE" id="PS51747">
    <property type="entry name" value="CYT_DCMP_DEAMINASES_2"/>
    <property type="match status" value="1"/>
</dbReference>
<feature type="binding site" evidence="14">
    <location>
        <position position="231"/>
    </location>
    <ligand>
        <name>substrate</name>
    </ligand>
</feature>
<keyword evidence="12" id="KW-0378">Hydrolase</keyword>
<name>A0A1M4U0I8_9RHOB</name>
<dbReference type="InterPro" id="IPR024072">
    <property type="entry name" value="DHFR-like_dom_sf"/>
</dbReference>
<proteinExistence type="inferred from homology"/>
<comment type="cofactor">
    <cofactor evidence="12 15">
        <name>Zn(2+)</name>
        <dbReference type="ChEBI" id="CHEBI:29105"/>
    </cofactor>
    <text evidence="12 15">Binds 1 zinc ion.</text>
</comment>
<dbReference type="InterPro" id="IPR002125">
    <property type="entry name" value="CMP_dCMP_dom"/>
</dbReference>
<gene>
    <name evidence="18" type="ORF">SAMN05444273_101613</name>
</gene>
<dbReference type="EC" id="1.1.1.193" evidence="12"/>
<dbReference type="PIRSF" id="PIRSF006769">
    <property type="entry name" value="RibD"/>
    <property type="match status" value="1"/>
</dbReference>
<evidence type="ECO:0000256" key="10">
    <source>
        <dbReference type="ARBA" id="ARBA00023002"/>
    </source>
</evidence>
<evidence type="ECO:0000256" key="1">
    <source>
        <dbReference type="ARBA" id="ARBA00002151"/>
    </source>
</evidence>
<dbReference type="Pfam" id="PF01872">
    <property type="entry name" value="RibD_C"/>
    <property type="match status" value="1"/>
</dbReference>
<feature type="binding site" evidence="14">
    <location>
        <position position="208"/>
    </location>
    <ligand>
        <name>substrate</name>
    </ligand>
</feature>
<feature type="binding site" evidence="14">
    <location>
        <position position="228"/>
    </location>
    <ligand>
        <name>substrate</name>
    </ligand>
</feature>
<dbReference type="STRING" id="1486859.SAMN05444273_101613"/>
<dbReference type="EC" id="3.5.4.26" evidence="12"/>
<evidence type="ECO:0000256" key="2">
    <source>
        <dbReference type="ARBA" id="ARBA00004882"/>
    </source>
</evidence>
<comment type="pathway">
    <text evidence="2 12">Cofactor biosynthesis; riboflavin biosynthesis; 5-amino-6-(D-ribitylamino)uracil from GTP: step 2/4.</text>
</comment>
<comment type="similarity">
    <text evidence="4 12">In the N-terminal section; belongs to the cytidine and deoxycytidylate deaminase family.</text>
</comment>
<dbReference type="AlphaFoldDB" id="A0A1M4U0I8"/>
<dbReference type="CDD" id="cd01284">
    <property type="entry name" value="Riboflavin_deaminase-reductase"/>
    <property type="match status" value="1"/>
</dbReference>
<evidence type="ECO:0000256" key="3">
    <source>
        <dbReference type="ARBA" id="ARBA00004910"/>
    </source>
</evidence>
<accession>A0A1M4U0I8</accession>
<comment type="pathway">
    <text evidence="3 12">Cofactor biosynthesis; riboflavin biosynthesis; 5-amino-6-(D-ribitylamino)uracil from GTP: step 3/4.</text>
</comment>
<dbReference type="UniPathway" id="UPA00275">
    <property type="reaction ID" value="UER00401"/>
</dbReference>
<evidence type="ECO:0000256" key="8">
    <source>
        <dbReference type="ARBA" id="ARBA00022833"/>
    </source>
</evidence>
<keyword evidence="11" id="KW-0511">Multifunctional enzyme</keyword>
<dbReference type="GO" id="GO:0008270">
    <property type="term" value="F:zinc ion binding"/>
    <property type="evidence" value="ECO:0007669"/>
    <property type="project" value="InterPro"/>
</dbReference>
<dbReference type="Proteomes" id="UP000184144">
    <property type="component" value="Unassembled WGS sequence"/>
</dbReference>
<dbReference type="Pfam" id="PF00383">
    <property type="entry name" value="dCMP_cyt_deam_1"/>
    <property type="match status" value="1"/>
</dbReference>
<dbReference type="GO" id="GO:0008835">
    <property type="term" value="F:diaminohydroxyphosphoribosylaminopyrimidine deaminase activity"/>
    <property type="evidence" value="ECO:0007669"/>
    <property type="project" value="UniProtKB-EC"/>
</dbReference>
<dbReference type="PANTHER" id="PTHR38011">
    <property type="entry name" value="DIHYDROFOLATE REDUCTASE FAMILY PROTEIN (AFU_ORTHOLOGUE AFUA_8G06820)"/>
    <property type="match status" value="1"/>
</dbReference>
<evidence type="ECO:0000256" key="13">
    <source>
        <dbReference type="PIRSR" id="PIRSR006769-1"/>
    </source>
</evidence>
<comment type="catalytic activity">
    <reaction evidence="12">
        <text>2,5-diamino-6-hydroxy-4-(5-phosphoribosylamino)-pyrimidine + H2O + H(+) = 5-amino-6-(5-phospho-D-ribosylamino)uracil + NH4(+)</text>
        <dbReference type="Rhea" id="RHEA:21868"/>
        <dbReference type="ChEBI" id="CHEBI:15377"/>
        <dbReference type="ChEBI" id="CHEBI:15378"/>
        <dbReference type="ChEBI" id="CHEBI:28938"/>
        <dbReference type="ChEBI" id="CHEBI:58453"/>
        <dbReference type="ChEBI" id="CHEBI:58614"/>
        <dbReference type="EC" id="3.5.4.26"/>
    </reaction>
</comment>
<keyword evidence="7 12" id="KW-0479">Metal-binding</keyword>
<feature type="binding site" evidence="14">
    <location>
        <position position="224"/>
    </location>
    <ligand>
        <name>NADP(+)</name>
        <dbReference type="ChEBI" id="CHEBI:58349"/>
    </ligand>
</feature>
<dbReference type="PANTHER" id="PTHR38011:SF7">
    <property type="entry name" value="2,5-DIAMINO-6-RIBOSYLAMINO-4(3H)-PYRIMIDINONE 5'-PHOSPHATE REDUCTASE"/>
    <property type="match status" value="1"/>
</dbReference>
<feature type="binding site" evidence="14">
    <location>
        <position position="178"/>
    </location>
    <ligand>
        <name>NADP(+)</name>
        <dbReference type="ChEBI" id="CHEBI:58349"/>
    </ligand>
</feature>
<dbReference type="InterPro" id="IPR050765">
    <property type="entry name" value="Riboflavin_Biosynth_HTPR"/>
</dbReference>
<feature type="binding site" evidence="14">
    <location>
        <position position="318"/>
    </location>
    <ligand>
        <name>substrate</name>
    </ligand>
</feature>
<feature type="binding site" evidence="14">
    <location>
        <position position="192"/>
    </location>
    <ligand>
        <name>substrate</name>
    </ligand>
</feature>
<dbReference type="SUPFAM" id="SSF53597">
    <property type="entry name" value="Dihydrofolate reductase-like"/>
    <property type="match status" value="1"/>
</dbReference>
<keyword evidence="9 12" id="KW-0521">NADP</keyword>
<evidence type="ECO:0000256" key="14">
    <source>
        <dbReference type="PIRSR" id="PIRSR006769-2"/>
    </source>
</evidence>
<dbReference type="InterPro" id="IPR004794">
    <property type="entry name" value="Eubact_RibD"/>
</dbReference>
<evidence type="ECO:0000256" key="6">
    <source>
        <dbReference type="ARBA" id="ARBA00022619"/>
    </source>
</evidence>
<dbReference type="InterPro" id="IPR016192">
    <property type="entry name" value="APOBEC/CMP_deaminase_Zn-bd"/>
</dbReference>
<feature type="active site" description="Proton donor" evidence="13">
    <location>
        <position position="75"/>
    </location>
</feature>
<dbReference type="InterPro" id="IPR016193">
    <property type="entry name" value="Cytidine_deaminase-like"/>
</dbReference>
<evidence type="ECO:0000313" key="19">
    <source>
        <dbReference type="Proteomes" id="UP000184144"/>
    </source>
</evidence>
<feature type="binding site" evidence="15">
    <location>
        <position position="99"/>
    </location>
    <ligand>
        <name>Zn(2+)</name>
        <dbReference type="ChEBI" id="CHEBI:29105"/>
        <note>catalytic</note>
    </ligand>
</feature>
<dbReference type="Gene3D" id="3.40.140.10">
    <property type="entry name" value="Cytidine Deaminase, domain 2"/>
    <property type="match status" value="1"/>
</dbReference>
<dbReference type="GO" id="GO:0008703">
    <property type="term" value="F:5-amino-6-(5-phosphoribosylamino)uracil reductase activity"/>
    <property type="evidence" value="ECO:0007669"/>
    <property type="project" value="UniProtKB-EC"/>
</dbReference>
<evidence type="ECO:0000256" key="7">
    <source>
        <dbReference type="ARBA" id="ARBA00022723"/>
    </source>
</evidence>
<comment type="function">
    <text evidence="1 12">Converts 2,5-diamino-6-(ribosylamino)-4(3h)-pyrimidinone 5'-phosphate into 5-amino-6-(ribosylamino)-2,4(1h,3h)-pyrimidinedione 5'-phosphate.</text>
</comment>
<keyword evidence="10 12" id="KW-0560">Oxidoreductase</keyword>
<dbReference type="SUPFAM" id="SSF53927">
    <property type="entry name" value="Cytidine deaminase-like"/>
    <property type="match status" value="1"/>
</dbReference>
<feature type="domain" description="CMP/dCMP-type deaminase" evidence="17">
    <location>
        <begin position="24"/>
        <end position="147"/>
    </location>
</feature>
<feature type="binding site" evidence="14">
    <location>
        <position position="194"/>
    </location>
    <ligand>
        <name>NADP(+)</name>
        <dbReference type="ChEBI" id="CHEBI:58349"/>
    </ligand>
</feature>
<evidence type="ECO:0000256" key="9">
    <source>
        <dbReference type="ARBA" id="ARBA00022857"/>
    </source>
</evidence>
<dbReference type="PROSITE" id="PS00903">
    <property type="entry name" value="CYT_DCMP_DEAMINASES_1"/>
    <property type="match status" value="1"/>
</dbReference>
<evidence type="ECO:0000313" key="18">
    <source>
        <dbReference type="EMBL" id="SHE50282.1"/>
    </source>
</evidence>
<feature type="binding site" evidence="14">
    <location>
        <position position="220"/>
    </location>
    <ligand>
        <name>NADP(+)</name>
        <dbReference type="ChEBI" id="CHEBI:58349"/>
    </ligand>
</feature>
<dbReference type="Gene3D" id="3.40.430.10">
    <property type="entry name" value="Dihydrofolate Reductase, subunit A"/>
    <property type="match status" value="1"/>
</dbReference>
<keyword evidence="6 12" id="KW-0686">Riboflavin biosynthesis</keyword>
<keyword evidence="8 12" id="KW-0862">Zinc</keyword>
<comment type="similarity">
    <text evidence="5 12">In the C-terminal section; belongs to the HTP reductase family.</text>
</comment>
<evidence type="ECO:0000259" key="17">
    <source>
        <dbReference type="PROSITE" id="PS51747"/>
    </source>
</evidence>
<sequence length="388" mass="40863">MISRTSSTSFARQSAKTTDTMTQPDDQRWMALALSLGTRGLGQTWPNPAVGCVIVKDGHLLARGWTQAGGRPHAEQHALSQIPEGAARSATAYVTLEPCSHTGQTSPCASALIKAGLACVIVATGDPDPRVSGRGLAMLREAGIEVVTGVLEDQARRDQQGFLMRVTEGRPMVTLKLASSFDGRIATATGESQWITGPQARLQVQALRARHDAVMVGGSTAREDLPSLTLRGMGDRRQPVRIAVSAGLNIPTHGPLAEDDSTAPVWLIHGPSAPQQALDFWGARGATLFETPTGPSGLDMAHAMRALGQAGLTRILCEGGGSLAASLLAAGLVDHLVGFTAGVMLGAEGLPSLGRLKYPALADAPRFALVETRRMGEDVMHRWQRVAV</sequence>
<evidence type="ECO:0000256" key="5">
    <source>
        <dbReference type="ARBA" id="ARBA00007417"/>
    </source>
</evidence>
<dbReference type="GO" id="GO:0009231">
    <property type="term" value="P:riboflavin biosynthetic process"/>
    <property type="evidence" value="ECO:0007669"/>
    <property type="project" value="UniProtKB-UniPathway"/>
</dbReference>
<comment type="catalytic activity">
    <reaction evidence="12">
        <text>5-amino-6-(5-phospho-D-ribitylamino)uracil + NADP(+) = 5-amino-6-(5-phospho-D-ribosylamino)uracil + NADPH + H(+)</text>
        <dbReference type="Rhea" id="RHEA:17845"/>
        <dbReference type="ChEBI" id="CHEBI:15378"/>
        <dbReference type="ChEBI" id="CHEBI:57783"/>
        <dbReference type="ChEBI" id="CHEBI:58349"/>
        <dbReference type="ChEBI" id="CHEBI:58421"/>
        <dbReference type="ChEBI" id="CHEBI:58453"/>
        <dbReference type="EC" id="1.1.1.193"/>
    </reaction>
</comment>
<organism evidence="18 19">
    <name type="scientific">Litoreibacter ascidiaceicola</name>
    <dbReference type="NCBI Taxonomy" id="1486859"/>
    <lineage>
        <taxon>Bacteria</taxon>
        <taxon>Pseudomonadati</taxon>
        <taxon>Pseudomonadota</taxon>
        <taxon>Alphaproteobacteria</taxon>
        <taxon>Rhodobacterales</taxon>
        <taxon>Roseobacteraceae</taxon>
        <taxon>Litoreibacter</taxon>
    </lineage>
</organism>
<feature type="binding site" evidence="14">
    <location>
        <begin position="320"/>
        <end position="326"/>
    </location>
    <ligand>
        <name>NADP(+)</name>
        <dbReference type="ChEBI" id="CHEBI:58349"/>
    </ligand>
</feature>
<keyword evidence="19" id="KW-1185">Reference proteome</keyword>
<evidence type="ECO:0000256" key="16">
    <source>
        <dbReference type="SAM" id="MobiDB-lite"/>
    </source>
</evidence>
<evidence type="ECO:0000256" key="4">
    <source>
        <dbReference type="ARBA" id="ARBA00005259"/>
    </source>
</evidence>
<evidence type="ECO:0000256" key="12">
    <source>
        <dbReference type="PIRNR" id="PIRNR006769"/>
    </source>
</evidence>